<feature type="region of interest" description="Disordered" evidence="6">
    <location>
        <begin position="1"/>
        <end position="20"/>
    </location>
</feature>
<keyword evidence="2" id="KW-1003">Cell membrane</keyword>
<dbReference type="PANTHER" id="PTHR30213">
    <property type="entry name" value="INNER MEMBRANE PROTEIN YHJD"/>
    <property type="match status" value="1"/>
</dbReference>
<feature type="transmembrane region" description="Helical" evidence="7">
    <location>
        <begin position="273"/>
        <end position="298"/>
    </location>
</feature>
<comment type="caution">
    <text evidence="8">The sequence shown here is derived from an EMBL/GenBank/DDBJ whole genome shotgun (WGS) entry which is preliminary data.</text>
</comment>
<feature type="transmembrane region" description="Helical" evidence="7">
    <location>
        <begin position="183"/>
        <end position="203"/>
    </location>
</feature>
<keyword evidence="5 7" id="KW-0472">Membrane</keyword>
<evidence type="ECO:0000256" key="6">
    <source>
        <dbReference type="SAM" id="MobiDB-lite"/>
    </source>
</evidence>
<keyword evidence="3 7" id="KW-0812">Transmembrane</keyword>
<dbReference type="Pfam" id="PF03631">
    <property type="entry name" value="Virul_fac_BrkB"/>
    <property type="match status" value="1"/>
</dbReference>
<evidence type="ECO:0000256" key="2">
    <source>
        <dbReference type="ARBA" id="ARBA00022475"/>
    </source>
</evidence>
<feature type="transmembrane region" description="Helical" evidence="7">
    <location>
        <begin position="342"/>
        <end position="365"/>
    </location>
</feature>
<gene>
    <name evidence="8" type="ORF">IAC75_01400</name>
</gene>
<dbReference type="Proteomes" id="UP000886812">
    <property type="component" value="Unassembled WGS sequence"/>
</dbReference>
<evidence type="ECO:0000256" key="7">
    <source>
        <dbReference type="SAM" id="Phobius"/>
    </source>
</evidence>
<evidence type="ECO:0000313" key="9">
    <source>
        <dbReference type="Proteomes" id="UP000886812"/>
    </source>
</evidence>
<feature type="transmembrane region" description="Helical" evidence="7">
    <location>
        <begin position="223"/>
        <end position="253"/>
    </location>
</feature>
<dbReference type="AlphaFoldDB" id="A0A9D1T0V1"/>
<organism evidence="8 9">
    <name type="scientific">Candidatus Spyradosoma merdigallinarum</name>
    <dbReference type="NCBI Taxonomy" id="2840950"/>
    <lineage>
        <taxon>Bacteria</taxon>
        <taxon>Pseudomonadati</taxon>
        <taxon>Verrucomicrobiota</taxon>
        <taxon>Opitutia</taxon>
        <taxon>Opitutia incertae sedis</taxon>
        <taxon>Candidatus Spyradosoma</taxon>
    </lineage>
</organism>
<proteinExistence type="predicted"/>
<evidence type="ECO:0000256" key="4">
    <source>
        <dbReference type="ARBA" id="ARBA00022989"/>
    </source>
</evidence>
<sequence length="531" mass="57363">MLLRMSDDEKTAAPSAPEDAASAERAGGFFFEKIFARPKKIFAELYDEIWRPAGTAARSAPMRIFALLWRVVEITAARTLSNRIPLQAAALTYYVLMALAPFVMLSLTIFAGVMNVRGEEAVATMKLRIAETMQLIAPETTEAEQHAAEAAAAAGTPAPATVAPELQEFANNLLESTMANSRSAGTIGFVVLVVLAVFMIARVEDAYNLMWNVKQGRSWGRRFGAYFLFLVFGGALTAVSASALSVSAVFRRISAVGGSVPAWLAALPGGEAFFGLMTSFVPTLAAILALTFAFACLHRYMPKTHVRWRPALVGGAFVALVFVGGHKLMMLYVNNFSEFNSIYGNLGVIFVLMFMLYLGWIFLLLGGQLSFAVQNALYLKNLNREWAELSPKSKQEAFFACLFAVYSAGARNAAGPTPSELSRELCIPLNHVLECIDVLQAQKLIVKLDEESLGRDGEACYNAAGTVPEMTVADLKKRFDNLRSPLVLGGNAELRAALERFSATFSVCGESAEKTTLKDLLAPAVPAASGA</sequence>
<dbReference type="NCBIfam" id="TIGR00765">
    <property type="entry name" value="yihY_not_rbn"/>
    <property type="match status" value="1"/>
</dbReference>
<dbReference type="EMBL" id="DVOG01000039">
    <property type="protein sequence ID" value="HIV03789.1"/>
    <property type="molecule type" value="Genomic_DNA"/>
</dbReference>
<feature type="compositionally biased region" description="Basic and acidic residues" evidence="6">
    <location>
        <begin position="1"/>
        <end position="11"/>
    </location>
</feature>
<feature type="transmembrane region" description="Helical" evidence="7">
    <location>
        <begin position="310"/>
        <end position="330"/>
    </location>
</feature>
<reference evidence="8" key="1">
    <citation type="submission" date="2020-10" db="EMBL/GenBank/DDBJ databases">
        <authorList>
            <person name="Gilroy R."/>
        </authorList>
    </citation>
    <scope>NUCLEOTIDE SEQUENCE</scope>
    <source>
        <strain evidence="8">10669</strain>
    </source>
</reference>
<evidence type="ECO:0000313" key="8">
    <source>
        <dbReference type="EMBL" id="HIV03789.1"/>
    </source>
</evidence>
<feature type="transmembrane region" description="Helical" evidence="7">
    <location>
        <begin position="91"/>
        <end position="114"/>
    </location>
</feature>
<keyword evidence="4 7" id="KW-1133">Transmembrane helix</keyword>
<name>A0A9D1T0V1_9BACT</name>
<evidence type="ECO:0000256" key="5">
    <source>
        <dbReference type="ARBA" id="ARBA00023136"/>
    </source>
</evidence>
<accession>A0A9D1T0V1</accession>
<evidence type="ECO:0000256" key="1">
    <source>
        <dbReference type="ARBA" id="ARBA00004651"/>
    </source>
</evidence>
<comment type="subcellular location">
    <subcellularLocation>
        <location evidence="1">Cell membrane</location>
        <topology evidence="1">Multi-pass membrane protein</topology>
    </subcellularLocation>
</comment>
<dbReference type="PANTHER" id="PTHR30213:SF0">
    <property type="entry name" value="UPF0761 MEMBRANE PROTEIN YIHY"/>
    <property type="match status" value="1"/>
</dbReference>
<reference evidence="8" key="2">
    <citation type="journal article" date="2021" name="PeerJ">
        <title>Extensive microbial diversity within the chicken gut microbiome revealed by metagenomics and culture.</title>
        <authorList>
            <person name="Gilroy R."/>
            <person name="Ravi A."/>
            <person name="Getino M."/>
            <person name="Pursley I."/>
            <person name="Horton D.L."/>
            <person name="Alikhan N.F."/>
            <person name="Baker D."/>
            <person name="Gharbi K."/>
            <person name="Hall N."/>
            <person name="Watson M."/>
            <person name="Adriaenssens E.M."/>
            <person name="Foster-Nyarko E."/>
            <person name="Jarju S."/>
            <person name="Secka A."/>
            <person name="Antonio M."/>
            <person name="Oren A."/>
            <person name="Chaudhuri R.R."/>
            <person name="La Ragione R."/>
            <person name="Hildebrand F."/>
            <person name="Pallen M.J."/>
        </authorList>
    </citation>
    <scope>NUCLEOTIDE SEQUENCE</scope>
    <source>
        <strain evidence="8">10669</strain>
    </source>
</reference>
<dbReference type="GO" id="GO:0005886">
    <property type="term" value="C:plasma membrane"/>
    <property type="evidence" value="ECO:0007669"/>
    <property type="project" value="UniProtKB-SubCell"/>
</dbReference>
<protein>
    <submittedName>
        <fullName evidence="8">YihY/virulence factor BrkB family protein</fullName>
    </submittedName>
</protein>
<dbReference type="InterPro" id="IPR017039">
    <property type="entry name" value="Virul_fac_BrkB"/>
</dbReference>
<evidence type="ECO:0000256" key="3">
    <source>
        <dbReference type="ARBA" id="ARBA00022692"/>
    </source>
</evidence>